<dbReference type="EMBL" id="CP110509">
    <property type="protein sequence ID" value="WMB27847.1"/>
    <property type="molecule type" value="Genomic_DNA"/>
</dbReference>
<evidence type="ECO:0008006" key="3">
    <source>
        <dbReference type="Google" id="ProtNLM"/>
    </source>
</evidence>
<dbReference type="RefSeq" id="WP_018367131.1">
    <property type="nucleotide sequence ID" value="NZ_CP104407.1"/>
</dbReference>
<reference evidence="2" key="1">
    <citation type="submission" date="2022-10" db="EMBL/GenBank/DDBJ databases">
        <title>Streptococcus didelphis as causative of fatal infections in opossums (Didelphis albiventris).</title>
        <authorList>
            <person name="Breyer G.M."/>
            <person name="Da Silva M.E.R.J."/>
            <person name="Siqueira F.M."/>
        </authorList>
    </citation>
    <scope>NUCLEOTIDE SEQUENCE [LARGE SCALE GENOMIC DNA]</scope>
    <source>
        <strain evidence="2">LBVP101/21</strain>
    </source>
</reference>
<accession>A0ABY9LG50</accession>
<dbReference type="Proteomes" id="UP001238096">
    <property type="component" value="Chromosome"/>
</dbReference>
<keyword evidence="2" id="KW-1185">Reference proteome</keyword>
<gene>
    <name evidence="1" type="ORF">N1496_07275</name>
</gene>
<evidence type="ECO:0000313" key="1">
    <source>
        <dbReference type="EMBL" id="WMB27847.1"/>
    </source>
</evidence>
<evidence type="ECO:0000313" key="2">
    <source>
        <dbReference type="Proteomes" id="UP001238096"/>
    </source>
</evidence>
<sequence>MQNVRSESDKKLLKVAQEFSELLKTHSYDASWEKAGELNSLLKKRDDLTLPGYMIDMIAQHLKSYYYQNNVVSKAHKSMSAIGHKLEEFK</sequence>
<organism evidence="1 2">
    <name type="scientific">Streptococcus didelphis</name>
    <dbReference type="NCBI Taxonomy" id="102886"/>
    <lineage>
        <taxon>Bacteria</taxon>
        <taxon>Bacillati</taxon>
        <taxon>Bacillota</taxon>
        <taxon>Bacilli</taxon>
        <taxon>Lactobacillales</taxon>
        <taxon>Streptococcaceae</taxon>
        <taxon>Streptococcus</taxon>
    </lineage>
</organism>
<proteinExistence type="predicted"/>
<name>A0ABY9LG50_9STRE</name>
<protein>
    <recommendedName>
        <fullName evidence="3">Bacteriocin immunity protein</fullName>
    </recommendedName>
</protein>